<protein>
    <submittedName>
        <fullName evidence="3">BolA family transcriptional regulator</fullName>
    </submittedName>
</protein>
<dbReference type="SUPFAM" id="SSF82657">
    <property type="entry name" value="BolA-like"/>
    <property type="match status" value="1"/>
</dbReference>
<dbReference type="EMBL" id="VWRN01000022">
    <property type="protein sequence ID" value="KAA6128642.1"/>
    <property type="molecule type" value="Genomic_DNA"/>
</dbReference>
<dbReference type="Pfam" id="PF01722">
    <property type="entry name" value="BolA"/>
    <property type="match status" value="1"/>
</dbReference>
<evidence type="ECO:0000313" key="3">
    <source>
        <dbReference type="EMBL" id="KAA6128642.1"/>
    </source>
</evidence>
<reference evidence="3 4" key="1">
    <citation type="submission" date="2019-09" db="EMBL/GenBank/DDBJ databases">
        <title>Isolation of a novel species in the genus Cupriavidus from patients with sepsis using whole genome sequencing.</title>
        <authorList>
            <person name="Kweon O.J."/>
            <person name="Lee M.-K."/>
        </authorList>
    </citation>
    <scope>NUCLEOTIDE SEQUENCE [LARGE SCALE GENOMIC DNA]</scope>
    <source>
        <strain evidence="3 4">MKL-01</strain>
    </source>
</reference>
<dbReference type="PANTHER" id="PTHR46229:SF2">
    <property type="entry name" value="BOLA-LIKE PROTEIN 1"/>
    <property type="match status" value="1"/>
</dbReference>
<dbReference type="Gene3D" id="3.30.300.90">
    <property type="entry name" value="BolA-like"/>
    <property type="match status" value="1"/>
</dbReference>
<comment type="similarity">
    <text evidence="1 2">Belongs to the BolA/IbaG family.</text>
</comment>
<evidence type="ECO:0000313" key="4">
    <source>
        <dbReference type="Proteomes" id="UP000324324"/>
    </source>
</evidence>
<evidence type="ECO:0000256" key="1">
    <source>
        <dbReference type="ARBA" id="ARBA00005578"/>
    </source>
</evidence>
<accession>A0A5M8B0N1</accession>
<evidence type="ECO:0000256" key="2">
    <source>
        <dbReference type="RuleBase" id="RU003860"/>
    </source>
</evidence>
<dbReference type="InterPro" id="IPR050961">
    <property type="entry name" value="BolA/IbaG_stress_morph_reg"/>
</dbReference>
<keyword evidence="4" id="KW-1185">Reference proteome</keyword>
<organism evidence="3 4">
    <name type="scientific">Cupriavidus cauae</name>
    <dbReference type="NCBI Taxonomy" id="2608999"/>
    <lineage>
        <taxon>Bacteria</taxon>
        <taxon>Pseudomonadati</taxon>
        <taxon>Pseudomonadota</taxon>
        <taxon>Betaproteobacteria</taxon>
        <taxon>Burkholderiales</taxon>
        <taxon>Burkholderiaceae</taxon>
        <taxon>Cupriavidus</taxon>
    </lineage>
</organism>
<dbReference type="PANTHER" id="PTHR46229">
    <property type="entry name" value="BOLA TRANSCRIPTION REGULATOR"/>
    <property type="match status" value="1"/>
</dbReference>
<comment type="caution">
    <text evidence="3">The sequence shown here is derived from an EMBL/GenBank/DDBJ whole genome shotgun (WGS) entry which is preliminary data.</text>
</comment>
<dbReference type="InterPro" id="IPR036065">
    <property type="entry name" value="BolA-like_sf"/>
</dbReference>
<name>A0A5M8B0N1_9BURK</name>
<dbReference type="Proteomes" id="UP000324324">
    <property type="component" value="Unassembled WGS sequence"/>
</dbReference>
<dbReference type="RefSeq" id="WP_149319715.1">
    <property type="nucleotide sequence ID" value="NZ_CP080293.1"/>
</dbReference>
<dbReference type="AlphaFoldDB" id="A0A5M8B0N1"/>
<dbReference type="InterPro" id="IPR002634">
    <property type="entry name" value="BolA"/>
</dbReference>
<sequence>MLPTPEQVRDYIAQGLPCEHLEVEGDGQHFFATIVSAEFEGKRLIQRHQRVYAALGDRMRAEIHALSMKTLTPAEWQGGQGEHAGQPGQR</sequence>
<gene>
    <name evidence="3" type="ORF">F1599_06765</name>
</gene>
<proteinExistence type="inferred from homology"/>
<dbReference type="PIRSF" id="PIRSF003113">
    <property type="entry name" value="BolA"/>
    <property type="match status" value="1"/>
</dbReference>